<dbReference type="EMBL" id="MU863918">
    <property type="protein sequence ID" value="KAK4200559.1"/>
    <property type="molecule type" value="Genomic_DNA"/>
</dbReference>
<protein>
    <submittedName>
        <fullName evidence="2">Uncharacterized protein</fullName>
    </submittedName>
</protein>
<sequence>MRFSSFFINRRSGWEEASTYFFCQQLIAFLGVLFLHINLFMLSMGTTCYQKFFVSTAISFMMLLFFPPSFTSRSILTLFLVCSLHSSPFTTHQLLAGFLGEGWLAKDWKRRKGARQLRKE</sequence>
<feature type="transmembrane region" description="Helical" evidence="1">
    <location>
        <begin position="49"/>
        <end position="66"/>
    </location>
</feature>
<evidence type="ECO:0000256" key="1">
    <source>
        <dbReference type="SAM" id="Phobius"/>
    </source>
</evidence>
<organism evidence="2 3">
    <name type="scientific">Triangularia verruculosa</name>
    <dbReference type="NCBI Taxonomy" id="2587418"/>
    <lineage>
        <taxon>Eukaryota</taxon>
        <taxon>Fungi</taxon>
        <taxon>Dikarya</taxon>
        <taxon>Ascomycota</taxon>
        <taxon>Pezizomycotina</taxon>
        <taxon>Sordariomycetes</taxon>
        <taxon>Sordariomycetidae</taxon>
        <taxon>Sordariales</taxon>
        <taxon>Podosporaceae</taxon>
        <taxon>Triangularia</taxon>
    </lineage>
</organism>
<evidence type="ECO:0000313" key="3">
    <source>
        <dbReference type="Proteomes" id="UP001303160"/>
    </source>
</evidence>
<keyword evidence="3" id="KW-1185">Reference proteome</keyword>
<reference evidence="2" key="1">
    <citation type="journal article" date="2023" name="Mol. Phylogenet. Evol.">
        <title>Genome-scale phylogeny and comparative genomics of the fungal order Sordariales.</title>
        <authorList>
            <person name="Hensen N."/>
            <person name="Bonometti L."/>
            <person name="Westerberg I."/>
            <person name="Brannstrom I.O."/>
            <person name="Guillou S."/>
            <person name="Cros-Aarteil S."/>
            <person name="Calhoun S."/>
            <person name="Haridas S."/>
            <person name="Kuo A."/>
            <person name="Mondo S."/>
            <person name="Pangilinan J."/>
            <person name="Riley R."/>
            <person name="LaButti K."/>
            <person name="Andreopoulos B."/>
            <person name="Lipzen A."/>
            <person name="Chen C."/>
            <person name="Yan M."/>
            <person name="Daum C."/>
            <person name="Ng V."/>
            <person name="Clum A."/>
            <person name="Steindorff A."/>
            <person name="Ohm R.A."/>
            <person name="Martin F."/>
            <person name="Silar P."/>
            <person name="Natvig D.O."/>
            <person name="Lalanne C."/>
            <person name="Gautier V."/>
            <person name="Ament-Velasquez S.L."/>
            <person name="Kruys A."/>
            <person name="Hutchinson M.I."/>
            <person name="Powell A.J."/>
            <person name="Barry K."/>
            <person name="Miller A.N."/>
            <person name="Grigoriev I.V."/>
            <person name="Debuchy R."/>
            <person name="Gladieux P."/>
            <person name="Hiltunen Thoren M."/>
            <person name="Johannesson H."/>
        </authorList>
    </citation>
    <scope>NUCLEOTIDE SEQUENCE</scope>
    <source>
        <strain evidence="2">CBS 315.58</strain>
    </source>
</reference>
<keyword evidence="1" id="KW-1133">Transmembrane helix</keyword>
<comment type="caution">
    <text evidence="2">The sequence shown here is derived from an EMBL/GenBank/DDBJ whole genome shotgun (WGS) entry which is preliminary data.</text>
</comment>
<evidence type="ECO:0000313" key="2">
    <source>
        <dbReference type="EMBL" id="KAK4200559.1"/>
    </source>
</evidence>
<dbReference type="Proteomes" id="UP001303160">
    <property type="component" value="Unassembled WGS sequence"/>
</dbReference>
<name>A0AAN7AVG2_9PEZI</name>
<accession>A0AAN7AVG2</accession>
<dbReference type="AlphaFoldDB" id="A0AAN7AVG2"/>
<gene>
    <name evidence="2" type="ORF">QBC40DRAFT_70159</name>
</gene>
<keyword evidence="1" id="KW-0812">Transmembrane</keyword>
<reference evidence="2" key="2">
    <citation type="submission" date="2023-05" db="EMBL/GenBank/DDBJ databases">
        <authorList>
            <consortium name="Lawrence Berkeley National Laboratory"/>
            <person name="Steindorff A."/>
            <person name="Hensen N."/>
            <person name="Bonometti L."/>
            <person name="Westerberg I."/>
            <person name="Brannstrom I.O."/>
            <person name="Guillou S."/>
            <person name="Cros-Aarteil S."/>
            <person name="Calhoun S."/>
            <person name="Haridas S."/>
            <person name="Kuo A."/>
            <person name="Mondo S."/>
            <person name="Pangilinan J."/>
            <person name="Riley R."/>
            <person name="Labutti K."/>
            <person name="Andreopoulos B."/>
            <person name="Lipzen A."/>
            <person name="Chen C."/>
            <person name="Yanf M."/>
            <person name="Daum C."/>
            <person name="Ng V."/>
            <person name="Clum A."/>
            <person name="Ohm R."/>
            <person name="Martin F."/>
            <person name="Silar P."/>
            <person name="Natvig D."/>
            <person name="Lalanne C."/>
            <person name="Gautier V."/>
            <person name="Ament-Velasquez S.L."/>
            <person name="Kruys A."/>
            <person name="Hutchinson M.I."/>
            <person name="Powell A.J."/>
            <person name="Barry K."/>
            <person name="Miller A.N."/>
            <person name="Grigoriev I.V."/>
            <person name="Debuchy R."/>
            <person name="Gladieux P."/>
            <person name="Thoren M.H."/>
            <person name="Johannesson H."/>
        </authorList>
    </citation>
    <scope>NUCLEOTIDE SEQUENCE</scope>
    <source>
        <strain evidence="2">CBS 315.58</strain>
    </source>
</reference>
<keyword evidence="1" id="KW-0472">Membrane</keyword>
<feature type="transmembrane region" description="Helical" evidence="1">
    <location>
        <begin position="21"/>
        <end position="43"/>
    </location>
</feature>
<proteinExistence type="predicted"/>